<dbReference type="WBParaSite" id="Pan_g17110.t1">
    <property type="protein sequence ID" value="Pan_g17110.t1"/>
    <property type="gene ID" value="Pan_g17110"/>
</dbReference>
<dbReference type="Proteomes" id="UP000492821">
    <property type="component" value="Unassembled WGS sequence"/>
</dbReference>
<reference evidence="2" key="1">
    <citation type="journal article" date="2013" name="Genetics">
        <title>The draft genome and transcriptome of Panagrellus redivivus are shaped by the harsh demands of a free-living lifestyle.</title>
        <authorList>
            <person name="Srinivasan J."/>
            <person name="Dillman A.R."/>
            <person name="Macchietto M.G."/>
            <person name="Heikkinen L."/>
            <person name="Lakso M."/>
            <person name="Fracchia K.M."/>
            <person name="Antoshechkin I."/>
            <person name="Mortazavi A."/>
            <person name="Wong G."/>
            <person name="Sternberg P.W."/>
        </authorList>
    </citation>
    <scope>NUCLEOTIDE SEQUENCE [LARGE SCALE GENOMIC DNA]</scope>
    <source>
        <strain evidence="2">MT8872</strain>
    </source>
</reference>
<evidence type="ECO:0000313" key="3">
    <source>
        <dbReference type="WBParaSite" id="Pan_g17110.t1"/>
    </source>
</evidence>
<feature type="region of interest" description="Disordered" evidence="1">
    <location>
        <begin position="1"/>
        <end position="75"/>
    </location>
</feature>
<reference evidence="3" key="2">
    <citation type="submission" date="2020-10" db="UniProtKB">
        <authorList>
            <consortium name="WormBaseParasite"/>
        </authorList>
    </citation>
    <scope>IDENTIFICATION</scope>
</reference>
<sequence>MGRPAGSKNKVPPIERTRAMLAERRSRSRSTIAARSRSGSAASVAPPSRNASQARSRSRSNVGTAPVRRSGRLRSQRCKLLQRERNQILAEVRQRCTPGNGCPKYPKKSVIRELCAKANVGLGAAIHPTTQRIIHDMSSMMQFVEIQHLNALEFIKSTLTNDMKLHEPEEVAEGTVEDVIADAVSRRKLAGQQALTEAYKSEGYVQDVMWDRSLFFLYVAHQLKLYTTKIADLCVLYMRLLKRSDLADELTCCYKQAKETIDDFHYYLKDDDRGEIPIMTPQSRGFFERDNPLKDFIAAPPEEIITLDDDDL</sequence>
<keyword evidence="2" id="KW-1185">Reference proteome</keyword>
<dbReference type="AlphaFoldDB" id="A0A7E4V7G9"/>
<organism evidence="2 3">
    <name type="scientific">Panagrellus redivivus</name>
    <name type="common">Microworm</name>
    <dbReference type="NCBI Taxonomy" id="6233"/>
    <lineage>
        <taxon>Eukaryota</taxon>
        <taxon>Metazoa</taxon>
        <taxon>Ecdysozoa</taxon>
        <taxon>Nematoda</taxon>
        <taxon>Chromadorea</taxon>
        <taxon>Rhabditida</taxon>
        <taxon>Tylenchina</taxon>
        <taxon>Panagrolaimomorpha</taxon>
        <taxon>Panagrolaimoidea</taxon>
        <taxon>Panagrolaimidae</taxon>
        <taxon>Panagrellus</taxon>
    </lineage>
</organism>
<protein>
    <submittedName>
        <fullName evidence="3">RB_A domain-containing protein</fullName>
    </submittedName>
</protein>
<evidence type="ECO:0000313" key="2">
    <source>
        <dbReference type="Proteomes" id="UP000492821"/>
    </source>
</evidence>
<proteinExistence type="predicted"/>
<feature type="compositionally biased region" description="Basic and acidic residues" evidence="1">
    <location>
        <begin position="13"/>
        <end position="25"/>
    </location>
</feature>
<accession>A0A7E4V7G9</accession>
<name>A0A7E4V7G9_PANRE</name>
<evidence type="ECO:0000256" key="1">
    <source>
        <dbReference type="SAM" id="MobiDB-lite"/>
    </source>
</evidence>
<feature type="compositionally biased region" description="Low complexity" evidence="1">
    <location>
        <begin position="29"/>
        <end position="61"/>
    </location>
</feature>